<evidence type="ECO:0000313" key="2">
    <source>
        <dbReference type="EMBL" id="EOA03361.1"/>
    </source>
</evidence>
<feature type="non-terminal residue" evidence="2">
    <location>
        <position position="128"/>
    </location>
</feature>
<dbReference type="Proteomes" id="UP000006772">
    <property type="component" value="Unassembled WGS sequence"/>
</dbReference>
<proteinExistence type="predicted"/>
<protein>
    <submittedName>
        <fullName evidence="2">Flagellar biosynthesis GTP-binding protein</fullName>
    </submittedName>
</protein>
<dbReference type="EMBL" id="AEEC02000029">
    <property type="protein sequence ID" value="EOA03361.1"/>
    <property type="molecule type" value="Genomic_DNA"/>
</dbReference>
<evidence type="ECO:0000313" key="3">
    <source>
        <dbReference type="Proteomes" id="UP000006772"/>
    </source>
</evidence>
<gene>
    <name evidence="2" type="ORF">HFRIS_018164</name>
</gene>
<comment type="caution">
    <text evidence="2">The sequence shown here is derived from an EMBL/GenBank/DDBJ whole genome shotgun (WGS) entry which is preliminary data.</text>
</comment>
<keyword evidence="2" id="KW-0969">Cilium</keyword>
<keyword evidence="2" id="KW-0282">Flagellum</keyword>
<sequence>MNVKKFIANSSREAWRQVREALGPDAVILSNRNIPDGVEILAMANEDMTTLVAPTGAREAGARPQAASLQQQSGLPPAQQPKRPALLSSPLAQQPARAQRTEQAPLLDQPAQGRAPARAAETAPGPDA</sequence>
<dbReference type="AlphaFoldDB" id="A0AAI9IC62"/>
<accession>A0AAI9IC62</accession>
<name>A0AAI9IC62_9BURK</name>
<keyword evidence="2" id="KW-0966">Cell projection</keyword>
<feature type="compositionally biased region" description="Low complexity" evidence="1">
    <location>
        <begin position="109"/>
        <end position="128"/>
    </location>
</feature>
<reference evidence="2 3" key="1">
    <citation type="journal article" date="2013" name="Front. Microbiol.">
        <title>The genome of the endophytic bacterium H. frisingense GSF30(T) identifies diverse strategies in the Herbaspirillum genus to interact with plants.</title>
        <authorList>
            <person name="Straub D."/>
            <person name="Rothballer M."/>
            <person name="Hartmann A."/>
            <person name="Ludewig U."/>
        </authorList>
    </citation>
    <scope>NUCLEOTIDE SEQUENCE [LARGE SCALE GENOMIC DNA]</scope>
    <source>
        <strain evidence="2 3">GSF30</strain>
    </source>
</reference>
<evidence type="ECO:0000256" key="1">
    <source>
        <dbReference type="SAM" id="MobiDB-lite"/>
    </source>
</evidence>
<feature type="region of interest" description="Disordered" evidence="1">
    <location>
        <begin position="55"/>
        <end position="128"/>
    </location>
</feature>
<organism evidence="2 3">
    <name type="scientific">Herbaspirillum frisingense GSF30</name>
    <dbReference type="NCBI Taxonomy" id="864073"/>
    <lineage>
        <taxon>Bacteria</taxon>
        <taxon>Pseudomonadati</taxon>
        <taxon>Pseudomonadota</taxon>
        <taxon>Betaproteobacteria</taxon>
        <taxon>Burkholderiales</taxon>
        <taxon>Oxalobacteraceae</taxon>
        <taxon>Herbaspirillum</taxon>
    </lineage>
</organism>